<dbReference type="EMBL" id="FNHQ01000019">
    <property type="protein sequence ID" value="SDM99708.1"/>
    <property type="molecule type" value="Genomic_DNA"/>
</dbReference>
<reference evidence="5 6" key="1">
    <citation type="submission" date="2016-10" db="EMBL/GenBank/DDBJ databases">
        <authorList>
            <person name="de Groot N.N."/>
        </authorList>
    </citation>
    <scope>NUCLEOTIDE SEQUENCE [LARGE SCALE GENOMIC DNA]</scope>
    <source>
        <strain evidence="5 6">DSM 16981</strain>
    </source>
</reference>
<gene>
    <name evidence="5" type="ORF">SAMN05660299_01912</name>
</gene>
<organism evidence="5 6">
    <name type="scientific">Megasphaera paucivorans</name>
    <dbReference type="NCBI Taxonomy" id="349095"/>
    <lineage>
        <taxon>Bacteria</taxon>
        <taxon>Bacillati</taxon>
        <taxon>Bacillota</taxon>
        <taxon>Negativicutes</taxon>
        <taxon>Veillonellales</taxon>
        <taxon>Veillonellaceae</taxon>
        <taxon>Megasphaera</taxon>
    </lineage>
</organism>
<feature type="domain" description="HTH marR-type" evidence="4">
    <location>
        <begin position="5"/>
        <end position="137"/>
    </location>
</feature>
<keyword evidence="1" id="KW-0805">Transcription regulation</keyword>
<dbReference type="SUPFAM" id="SSF46785">
    <property type="entry name" value="Winged helix' DNA-binding domain"/>
    <property type="match status" value="1"/>
</dbReference>
<dbReference type="Proteomes" id="UP000199309">
    <property type="component" value="Unassembled WGS sequence"/>
</dbReference>
<dbReference type="PROSITE" id="PS50995">
    <property type="entry name" value="HTH_MARR_2"/>
    <property type="match status" value="1"/>
</dbReference>
<dbReference type="STRING" id="349095.SAMN05660299_01912"/>
<evidence type="ECO:0000256" key="2">
    <source>
        <dbReference type="ARBA" id="ARBA00023125"/>
    </source>
</evidence>
<dbReference type="InterPro" id="IPR036388">
    <property type="entry name" value="WH-like_DNA-bd_sf"/>
</dbReference>
<dbReference type="AlphaFoldDB" id="A0A1G9XSF7"/>
<evidence type="ECO:0000259" key="4">
    <source>
        <dbReference type="PROSITE" id="PS50995"/>
    </source>
</evidence>
<proteinExistence type="predicted"/>
<dbReference type="OrthoDB" id="9808725at2"/>
<keyword evidence="3" id="KW-0804">Transcription</keyword>
<keyword evidence="6" id="KW-1185">Reference proteome</keyword>
<evidence type="ECO:0000313" key="6">
    <source>
        <dbReference type="Proteomes" id="UP000199309"/>
    </source>
</evidence>
<keyword evidence="2 5" id="KW-0238">DNA-binding</keyword>
<evidence type="ECO:0000256" key="1">
    <source>
        <dbReference type="ARBA" id="ARBA00023015"/>
    </source>
</evidence>
<accession>A0A1G9XSF7</accession>
<dbReference type="PANTHER" id="PTHR42756:SF2">
    <property type="entry name" value="MARR FAMILY REGULATORY PROTEIN"/>
    <property type="match status" value="1"/>
</dbReference>
<dbReference type="InterPro" id="IPR036390">
    <property type="entry name" value="WH_DNA-bd_sf"/>
</dbReference>
<protein>
    <submittedName>
        <fullName evidence="5">DNA-binding transcriptional regulator, MarR family</fullName>
    </submittedName>
</protein>
<sequence length="151" mass="17717">MKLLDDTILRNIGALSRSIHSINDIYFKKYHLQRSQFIFLTRICENPGINQISLSNMLKVDKATTTKAVQKLMAEGYVTKERNAFDKREWNLYPSEKARQVYIPIIAEENRDIAICFSGFNDVERQTVCTLLERMTNNIGQEWKKYKSYKV</sequence>
<dbReference type="Gene3D" id="1.10.10.10">
    <property type="entry name" value="Winged helix-like DNA-binding domain superfamily/Winged helix DNA-binding domain"/>
    <property type="match status" value="1"/>
</dbReference>
<dbReference type="RefSeq" id="WP_091651108.1">
    <property type="nucleotide sequence ID" value="NZ_FNHQ01000019.1"/>
</dbReference>
<evidence type="ECO:0000256" key="3">
    <source>
        <dbReference type="ARBA" id="ARBA00023163"/>
    </source>
</evidence>
<name>A0A1G9XSF7_9FIRM</name>
<dbReference type="GO" id="GO:0003700">
    <property type="term" value="F:DNA-binding transcription factor activity"/>
    <property type="evidence" value="ECO:0007669"/>
    <property type="project" value="InterPro"/>
</dbReference>
<dbReference type="InterPro" id="IPR000835">
    <property type="entry name" value="HTH_MarR-typ"/>
</dbReference>
<dbReference type="GO" id="GO:0003677">
    <property type="term" value="F:DNA binding"/>
    <property type="evidence" value="ECO:0007669"/>
    <property type="project" value="UniProtKB-KW"/>
</dbReference>
<dbReference type="PANTHER" id="PTHR42756">
    <property type="entry name" value="TRANSCRIPTIONAL REGULATOR, MARR"/>
    <property type="match status" value="1"/>
</dbReference>
<evidence type="ECO:0000313" key="5">
    <source>
        <dbReference type="EMBL" id="SDM99708.1"/>
    </source>
</evidence>
<dbReference type="Pfam" id="PF01047">
    <property type="entry name" value="MarR"/>
    <property type="match status" value="1"/>
</dbReference>
<dbReference type="SMART" id="SM00347">
    <property type="entry name" value="HTH_MARR"/>
    <property type="match status" value="1"/>
</dbReference>